<dbReference type="EMBL" id="BMJS01000002">
    <property type="protein sequence ID" value="GGF89601.1"/>
    <property type="molecule type" value="Genomic_DNA"/>
</dbReference>
<dbReference type="GO" id="GO:0010420">
    <property type="term" value="F:polyprenyldihydroxybenzoate methyltransferase activity"/>
    <property type="evidence" value="ECO:0007669"/>
    <property type="project" value="InterPro"/>
</dbReference>
<evidence type="ECO:0000256" key="5">
    <source>
        <dbReference type="HAMAP-Rule" id="MF_00472"/>
    </source>
</evidence>
<dbReference type="InterPro" id="IPR029063">
    <property type="entry name" value="SAM-dependent_MTases_sf"/>
</dbReference>
<keyword evidence="6" id="KW-0830">Ubiquinone</keyword>
<dbReference type="InterPro" id="IPR010233">
    <property type="entry name" value="UbiG_MeTrfase"/>
</dbReference>
<evidence type="ECO:0000256" key="3">
    <source>
        <dbReference type="ARBA" id="ARBA00022688"/>
    </source>
</evidence>
<dbReference type="PANTHER" id="PTHR43464:SF19">
    <property type="entry name" value="UBIQUINONE BIOSYNTHESIS O-METHYLTRANSFERASE, MITOCHONDRIAL"/>
    <property type="match status" value="1"/>
</dbReference>
<evidence type="ECO:0000256" key="4">
    <source>
        <dbReference type="ARBA" id="ARBA00022691"/>
    </source>
</evidence>
<feature type="binding site" evidence="5">
    <location>
        <position position="35"/>
    </location>
    <ligand>
        <name>S-adenosyl-L-methionine</name>
        <dbReference type="ChEBI" id="CHEBI:59789"/>
    </ligand>
</feature>
<feature type="binding site" evidence="5">
    <location>
        <position position="120"/>
    </location>
    <ligand>
        <name>S-adenosyl-L-methionine</name>
        <dbReference type="ChEBI" id="CHEBI:59789"/>
    </ligand>
</feature>
<dbReference type="GO" id="GO:0102208">
    <property type="term" value="F:2-polyprenyl-6-hydroxyphenol methylase activity"/>
    <property type="evidence" value="ECO:0007669"/>
    <property type="project" value="UniProtKB-EC"/>
</dbReference>
<proteinExistence type="inferred from homology"/>
<dbReference type="UniPathway" id="UPA00232"/>
<evidence type="ECO:0000256" key="1">
    <source>
        <dbReference type="ARBA" id="ARBA00022603"/>
    </source>
</evidence>
<dbReference type="Pfam" id="PF13489">
    <property type="entry name" value="Methyltransf_23"/>
    <property type="match status" value="1"/>
</dbReference>
<comment type="catalytic activity">
    <reaction evidence="5">
        <text>a 3-demethylubiquinol + S-adenosyl-L-methionine = a ubiquinol + S-adenosyl-L-homocysteine + H(+)</text>
        <dbReference type="Rhea" id="RHEA:44380"/>
        <dbReference type="Rhea" id="RHEA-COMP:9566"/>
        <dbReference type="Rhea" id="RHEA-COMP:10914"/>
        <dbReference type="ChEBI" id="CHEBI:15378"/>
        <dbReference type="ChEBI" id="CHEBI:17976"/>
        <dbReference type="ChEBI" id="CHEBI:57856"/>
        <dbReference type="ChEBI" id="CHEBI:59789"/>
        <dbReference type="ChEBI" id="CHEBI:84422"/>
        <dbReference type="EC" id="2.1.1.64"/>
    </reaction>
</comment>
<dbReference type="NCBIfam" id="TIGR01983">
    <property type="entry name" value="UbiG"/>
    <property type="match status" value="1"/>
</dbReference>
<sequence length="232" mass="25687">MNVDQTEINKFSALAHQWWCEDGEFRTLHQVNPLRVQFIEECAGDLAQLNIADIGCGGGILAEAMAQKKASVTGLDLAEASLSVAKLHLLESKLSIRYLKDSVENLAQNEPQSFDIVTCMEMLEHVPDPESVIRSCAELCKAGGWVFFSTLNRNFKSFALSIVMAEYVMGLIPKGTHEYSKYIKPLELINAAKKYGLRVTKIKGLHYNPLTKNLSLGGNADVNYIAAFTKES</sequence>
<dbReference type="HAMAP" id="MF_00472">
    <property type="entry name" value="UbiG"/>
    <property type="match status" value="1"/>
</dbReference>
<dbReference type="GO" id="GO:0032259">
    <property type="term" value="P:methylation"/>
    <property type="evidence" value="ECO:0007669"/>
    <property type="project" value="UniProtKB-KW"/>
</dbReference>
<keyword evidence="4 5" id="KW-0949">S-adenosyl-L-methionine</keyword>
<dbReference type="GO" id="GO:0061542">
    <property type="term" value="F:3-demethylubiquinol 3-O-methyltransferase activity"/>
    <property type="evidence" value="ECO:0007669"/>
    <property type="project" value="UniProtKB-UniRule"/>
</dbReference>
<comment type="function">
    <text evidence="5">O-methyltransferase that catalyzes the 2 O-methylation steps in the ubiquinone biosynthetic pathway.</text>
</comment>
<dbReference type="Gene3D" id="3.40.50.150">
    <property type="entry name" value="Vaccinia Virus protein VP39"/>
    <property type="match status" value="1"/>
</dbReference>
<keyword evidence="7" id="KW-1185">Reference proteome</keyword>
<feature type="binding site" evidence="5">
    <location>
        <position position="55"/>
    </location>
    <ligand>
        <name>S-adenosyl-L-methionine</name>
        <dbReference type="ChEBI" id="CHEBI:59789"/>
    </ligand>
</feature>
<dbReference type="FunFam" id="3.40.50.150:FF:000028">
    <property type="entry name" value="Ubiquinone biosynthesis O-methyltransferase"/>
    <property type="match status" value="1"/>
</dbReference>
<dbReference type="Proteomes" id="UP000636949">
    <property type="component" value="Unassembled WGS sequence"/>
</dbReference>
<protein>
    <recommendedName>
        <fullName evidence="5">Ubiquinone biosynthesis O-methyltransferase</fullName>
    </recommendedName>
    <alternativeName>
        <fullName evidence="5">2-polyprenyl-6-hydroxyphenol methylase</fullName>
        <ecNumber evidence="5">2.1.1.222</ecNumber>
    </alternativeName>
    <alternativeName>
        <fullName evidence="5">3-demethylubiquinone 3-O-methyltransferase</fullName>
        <ecNumber evidence="5">2.1.1.64</ecNumber>
    </alternativeName>
</protein>
<organism evidence="6 7">
    <name type="scientific">Cysteiniphilum litorale</name>
    <dbReference type="NCBI Taxonomy" id="2056700"/>
    <lineage>
        <taxon>Bacteria</taxon>
        <taxon>Pseudomonadati</taxon>
        <taxon>Pseudomonadota</taxon>
        <taxon>Gammaproteobacteria</taxon>
        <taxon>Thiotrichales</taxon>
        <taxon>Fastidiosibacteraceae</taxon>
        <taxon>Cysteiniphilum</taxon>
    </lineage>
</organism>
<comment type="caution">
    <text evidence="6">The sequence shown here is derived from an EMBL/GenBank/DDBJ whole genome shotgun (WGS) entry which is preliminary data.</text>
</comment>
<dbReference type="CDD" id="cd02440">
    <property type="entry name" value="AdoMet_MTases"/>
    <property type="match status" value="1"/>
</dbReference>
<keyword evidence="3 5" id="KW-0831">Ubiquinone biosynthesis</keyword>
<evidence type="ECO:0000313" key="6">
    <source>
        <dbReference type="EMBL" id="GGF89601.1"/>
    </source>
</evidence>
<accession>A0A8J2Z2I5</accession>
<reference evidence="6" key="1">
    <citation type="journal article" date="2014" name="Int. J. Syst. Evol. Microbiol.">
        <title>Complete genome sequence of Corynebacterium casei LMG S-19264T (=DSM 44701T), isolated from a smear-ripened cheese.</title>
        <authorList>
            <consortium name="US DOE Joint Genome Institute (JGI-PGF)"/>
            <person name="Walter F."/>
            <person name="Albersmeier A."/>
            <person name="Kalinowski J."/>
            <person name="Ruckert C."/>
        </authorList>
    </citation>
    <scope>NUCLEOTIDE SEQUENCE</scope>
    <source>
        <strain evidence="6">CGMCC 1.15758</strain>
    </source>
</reference>
<name>A0A8J2Z2I5_9GAMM</name>
<keyword evidence="2 5" id="KW-0808">Transferase</keyword>
<dbReference type="PANTHER" id="PTHR43464">
    <property type="entry name" value="METHYLTRANSFERASE"/>
    <property type="match status" value="1"/>
</dbReference>
<comment type="catalytic activity">
    <reaction evidence="5">
        <text>a 3-(all-trans-polyprenyl)benzene-1,2-diol + S-adenosyl-L-methionine = a 2-methoxy-6-(all-trans-polyprenyl)phenol + S-adenosyl-L-homocysteine + H(+)</text>
        <dbReference type="Rhea" id="RHEA:31411"/>
        <dbReference type="Rhea" id="RHEA-COMP:9550"/>
        <dbReference type="Rhea" id="RHEA-COMP:9551"/>
        <dbReference type="ChEBI" id="CHEBI:15378"/>
        <dbReference type="ChEBI" id="CHEBI:57856"/>
        <dbReference type="ChEBI" id="CHEBI:59789"/>
        <dbReference type="ChEBI" id="CHEBI:62729"/>
        <dbReference type="ChEBI" id="CHEBI:62731"/>
        <dbReference type="EC" id="2.1.1.222"/>
    </reaction>
</comment>
<reference evidence="6" key="2">
    <citation type="submission" date="2020-09" db="EMBL/GenBank/DDBJ databases">
        <authorList>
            <person name="Sun Q."/>
            <person name="Zhou Y."/>
        </authorList>
    </citation>
    <scope>NUCLEOTIDE SEQUENCE</scope>
    <source>
        <strain evidence="6">CGMCC 1.15758</strain>
    </source>
</reference>
<evidence type="ECO:0000313" key="7">
    <source>
        <dbReference type="Proteomes" id="UP000636949"/>
    </source>
</evidence>
<comment type="pathway">
    <text evidence="5">Cofactor biosynthesis; ubiquinone biosynthesis.</text>
</comment>
<feature type="binding site" evidence="5">
    <location>
        <position position="76"/>
    </location>
    <ligand>
        <name>S-adenosyl-L-methionine</name>
        <dbReference type="ChEBI" id="CHEBI:59789"/>
    </ligand>
</feature>
<comment type="similarity">
    <text evidence="5">Belongs to the methyltransferase superfamily. UbiG/COQ3 family.</text>
</comment>
<gene>
    <name evidence="5 6" type="primary">ubiG</name>
    <name evidence="6" type="ORF">GCM10010995_03650</name>
</gene>
<dbReference type="EC" id="2.1.1.222" evidence="5"/>
<dbReference type="SUPFAM" id="SSF53335">
    <property type="entry name" value="S-adenosyl-L-methionine-dependent methyltransferases"/>
    <property type="match status" value="1"/>
</dbReference>
<keyword evidence="1 5" id="KW-0489">Methyltransferase</keyword>
<dbReference type="AlphaFoldDB" id="A0A8J2Z2I5"/>
<dbReference type="EC" id="2.1.1.64" evidence="5"/>
<evidence type="ECO:0000256" key="2">
    <source>
        <dbReference type="ARBA" id="ARBA00022679"/>
    </source>
</evidence>